<dbReference type="RefSeq" id="WP_048569405.1">
    <property type="nucleotide sequence ID" value="NZ_LFVU01000003.1"/>
</dbReference>
<dbReference type="AlphaFoldDB" id="A0A0J8DAH2"/>
<dbReference type="EMBL" id="LFVU01000003">
    <property type="protein sequence ID" value="KMT23020.1"/>
    <property type="molecule type" value="Genomic_DNA"/>
</dbReference>
<keyword evidence="2" id="KW-1185">Reference proteome</keyword>
<dbReference type="Proteomes" id="UP000036756">
    <property type="component" value="Unassembled WGS sequence"/>
</dbReference>
<evidence type="ECO:0000313" key="2">
    <source>
        <dbReference type="Proteomes" id="UP000036756"/>
    </source>
</evidence>
<accession>A0A0J8DAH2</accession>
<evidence type="ECO:0000313" key="1">
    <source>
        <dbReference type="EMBL" id="KMT23020.1"/>
    </source>
</evidence>
<comment type="caution">
    <text evidence="1">The sequence shown here is derived from an EMBL/GenBank/DDBJ whole genome shotgun (WGS) entry which is preliminary data.</text>
</comment>
<gene>
    <name evidence="1" type="ORF">CLCY_7c00670</name>
</gene>
<reference evidence="1 2" key="1">
    <citation type="submission" date="2015-06" db="EMBL/GenBank/DDBJ databases">
        <title>Draft genome sequence of the purine-degrading Clostridium cylindrosporum HC-1 (DSM 605).</title>
        <authorList>
            <person name="Poehlein A."/>
            <person name="Schiel-Bengelsdorf B."/>
            <person name="Bengelsdorf F."/>
            <person name="Daniel R."/>
            <person name="Duerre P."/>
        </authorList>
    </citation>
    <scope>NUCLEOTIDE SEQUENCE [LARGE SCALE GENOMIC DNA]</scope>
    <source>
        <strain evidence="1 2">DSM 605</strain>
    </source>
</reference>
<sequence length="108" mass="12530">MAILFYEKVTETIGRVTNIHYKPELLPEHLKIQGIYVNDVNQIPKAEFIEGKDAVLYIELGTQRLYIEYVDRPPTIEEELKLLKQENTEVKEQVSSLENTILLMQGVI</sequence>
<dbReference type="STRING" id="1121307.CLCY_7c00670"/>
<name>A0A0J8DAH2_CLOCY</name>
<dbReference type="PATRIC" id="fig|1121307.3.peg.2349"/>
<protein>
    <submittedName>
        <fullName evidence="1">Uncharacterized protein</fullName>
    </submittedName>
</protein>
<organism evidence="1 2">
    <name type="scientific">Clostridium cylindrosporum DSM 605</name>
    <dbReference type="NCBI Taxonomy" id="1121307"/>
    <lineage>
        <taxon>Bacteria</taxon>
        <taxon>Bacillati</taxon>
        <taxon>Bacillota</taxon>
        <taxon>Clostridia</taxon>
        <taxon>Eubacteriales</taxon>
        <taxon>Clostridiaceae</taxon>
        <taxon>Clostridium</taxon>
    </lineage>
</organism>
<proteinExistence type="predicted"/>